<dbReference type="RefSeq" id="XP_013958594.1">
    <property type="nucleotide sequence ID" value="XM_014103119.1"/>
</dbReference>
<organism evidence="1 2">
    <name type="scientific">Hypocrea virens (strain Gv29-8 / FGSC 10586)</name>
    <name type="common">Gliocladium virens</name>
    <name type="synonym">Trichoderma virens</name>
    <dbReference type="NCBI Taxonomy" id="413071"/>
    <lineage>
        <taxon>Eukaryota</taxon>
        <taxon>Fungi</taxon>
        <taxon>Dikarya</taxon>
        <taxon>Ascomycota</taxon>
        <taxon>Pezizomycotina</taxon>
        <taxon>Sordariomycetes</taxon>
        <taxon>Hypocreomycetidae</taxon>
        <taxon>Hypocreales</taxon>
        <taxon>Hypocreaceae</taxon>
        <taxon>Trichoderma</taxon>
    </lineage>
</organism>
<proteinExistence type="predicted"/>
<dbReference type="Proteomes" id="UP000007115">
    <property type="component" value="Unassembled WGS sequence"/>
</dbReference>
<dbReference type="AlphaFoldDB" id="G9MM12"/>
<dbReference type="EMBL" id="ABDF02000004">
    <property type="protein sequence ID" value="EHK24383.1"/>
    <property type="molecule type" value="Genomic_DNA"/>
</dbReference>
<name>G9MM12_HYPVG</name>
<protein>
    <submittedName>
        <fullName evidence="1">Uncharacterized protein</fullName>
    </submittedName>
</protein>
<dbReference type="HOGENOM" id="CLU_3087539_0_0_1"/>
<keyword evidence="2" id="KW-1185">Reference proteome</keyword>
<dbReference type="InParanoid" id="G9MM12"/>
<dbReference type="VEuPathDB" id="FungiDB:TRIVIDRAFT_185961"/>
<comment type="caution">
    <text evidence="1">The sequence shown here is derived from an EMBL/GenBank/DDBJ whole genome shotgun (WGS) entry which is preliminary data.</text>
</comment>
<evidence type="ECO:0000313" key="1">
    <source>
        <dbReference type="EMBL" id="EHK24383.1"/>
    </source>
</evidence>
<gene>
    <name evidence="1" type="ORF">TRIVIDRAFT_185961</name>
</gene>
<sequence length="52" mass="5778">MRTRKSTRRAARWMLAGDLENFYPLSLVSFVSASYPGICGPVGTPLSAREPY</sequence>
<accession>G9MM12</accession>
<evidence type="ECO:0000313" key="2">
    <source>
        <dbReference type="Proteomes" id="UP000007115"/>
    </source>
</evidence>
<reference evidence="1 2" key="1">
    <citation type="journal article" date="2011" name="Genome Biol.">
        <title>Comparative genome sequence analysis underscores mycoparasitism as the ancestral life style of Trichoderma.</title>
        <authorList>
            <person name="Kubicek C.P."/>
            <person name="Herrera-Estrella A."/>
            <person name="Seidl-Seiboth V."/>
            <person name="Martinez D.A."/>
            <person name="Druzhinina I.S."/>
            <person name="Thon M."/>
            <person name="Zeilinger S."/>
            <person name="Casas-Flores S."/>
            <person name="Horwitz B.A."/>
            <person name="Mukherjee P.K."/>
            <person name="Mukherjee M."/>
            <person name="Kredics L."/>
            <person name="Alcaraz L.D."/>
            <person name="Aerts A."/>
            <person name="Antal Z."/>
            <person name="Atanasova L."/>
            <person name="Cervantes-Badillo M.G."/>
            <person name="Challacombe J."/>
            <person name="Chertkov O."/>
            <person name="McCluskey K."/>
            <person name="Coulpier F."/>
            <person name="Deshpande N."/>
            <person name="von Doehren H."/>
            <person name="Ebbole D.J."/>
            <person name="Esquivel-Naranjo E.U."/>
            <person name="Fekete E."/>
            <person name="Flipphi M."/>
            <person name="Glaser F."/>
            <person name="Gomez-Rodriguez E.Y."/>
            <person name="Gruber S."/>
            <person name="Han C."/>
            <person name="Henrissat B."/>
            <person name="Hermosa R."/>
            <person name="Hernandez-Onate M."/>
            <person name="Karaffa L."/>
            <person name="Kosti I."/>
            <person name="Le Crom S."/>
            <person name="Lindquist E."/>
            <person name="Lucas S."/>
            <person name="Luebeck M."/>
            <person name="Luebeck P.S."/>
            <person name="Margeot A."/>
            <person name="Metz B."/>
            <person name="Misra M."/>
            <person name="Nevalainen H."/>
            <person name="Omann M."/>
            <person name="Packer N."/>
            <person name="Perrone G."/>
            <person name="Uresti-Rivera E.E."/>
            <person name="Salamov A."/>
            <person name="Schmoll M."/>
            <person name="Seiboth B."/>
            <person name="Shapiro H."/>
            <person name="Sukno S."/>
            <person name="Tamayo-Ramos J.A."/>
            <person name="Tisch D."/>
            <person name="Wiest A."/>
            <person name="Wilkinson H.H."/>
            <person name="Zhang M."/>
            <person name="Coutinho P.M."/>
            <person name="Kenerley C.M."/>
            <person name="Monte E."/>
            <person name="Baker S.E."/>
            <person name="Grigoriev I.V."/>
        </authorList>
    </citation>
    <scope>NUCLEOTIDE SEQUENCE [LARGE SCALE GENOMIC DNA]</scope>
    <source>
        <strain evidence="2">Gv29-8 / FGSC 10586</strain>
    </source>
</reference>
<dbReference type="GeneID" id="25789247"/>